<keyword evidence="2" id="KW-0805">Transcription regulation</keyword>
<dbReference type="GO" id="GO:0003700">
    <property type="term" value="F:DNA-binding transcription factor activity"/>
    <property type="evidence" value="ECO:0007669"/>
    <property type="project" value="TreeGrafter"/>
</dbReference>
<dbReference type="InterPro" id="IPR050109">
    <property type="entry name" value="HTH-type_TetR-like_transc_reg"/>
</dbReference>
<organism evidence="7 8">
    <name type="scientific">Reticulibacter mediterranei</name>
    <dbReference type="NCBI Taxonomy" id="2778369"/>
    <lineage>
        <taxon>Bacteria</taxon>
        <taxon>Bacillati</taxon>
        <taxon>Chloroflexota</taxon>
        <taxon>Ktedonobacteria</taxon>
        <taxon>Ktedonobacterales</taxon>
        <taxon>Reticulibacteraceae</taxon>
        <taxon>Reticulibacter</taxon>
    </lineage>
</organism>
<dbReference type="SUPFAM" id="SSF46689">
    <property type="entry name" value="Homeodomain-like"/>
    <property type="match status" value="1"/>
</dbReference>
<comment type="caution">
    <text evidence="7">The sequence shown here is derived from an EMBL/GenBank/DDBJ whole genome shotgun (WGS) entry which is preliminary data.</text>
</comment>
<gene>
    <name evidence="7" type="ORF">KSF_069120</name>
</gene>
<dbReference type="AlphaFoldDB" id="A0A8J3N384"/>
<dbReference type="Proteomes" id="UP000597444">
    <property type="component" value="Unassembled WGS sequence"/>
</dbReference>
<accession>A0A8J3N384</accession>
<sequence length="196" mass="21994">MMADKSEITHKGEERVQALILAAYHSIAEKGFEGLRLRDVAQQVGLNHATLHHYFPTKEAMVQAVVLYVTQRLAQTATFTEGTPMEQLRAHLHALQQCMQEEPALFVVLSEIGLRAQRDPAIRAIVQQQTEGWHALLTGILEAGIRQGDWPRDLDAEATASAIIALTQSFNLINAKLLPIRAEQAMKQLERWLELK</sequence>
<dbReference type="Pfam" id="PF00440">
    <property type="entry name" value="TetR_N"/>
    <property type="match status" value="1"/>
</dbReference>
<reference evidence="7" key="1">
    <citation type="submission" date="2020-10" db="EMBL/GenBank/DDBJ databases">
        <title>Taxonomic study of unclassified bacteria belonging to the class Ktedonobacteria.</title>
        <authorList>
            <person name="Yabe S."/>
            <person name="Wang C.M."/>
            <person name="Zheng Y."/>
            <person name="Sakai Y."/>
            <person name="Cavaletti L."/>
            <person name="Monciardini P."/>
            <person name="Donadio S."/>
        </authorList>
    </citation>
    <scope>NUCLEOTIDE SEQUENCE</scope>
    <source>
        <strain evidence="7">ID150040</strain>
    </source>
</reference>
<dbReference type="Pfam" id="PF13977">
    <property type="entry name" value="TetR_C_6"/>
    <property type="match status" value="1"/>
</dbReference>
<dbReference type="InterPro" id="IPR039538">
    <property type="entry name" value="BetI_C"/>
</dbReference>
<evidence type="ECO:0000256" key="4">
    <source>
        <dbReference type="ARBA" id="ARBA00023163"/>
    </source>
</evidence>
<evidence type="ECO:0000313" key="7">
    <source>
        <dbReference type="EMBL" id="GHO96864.1"/>
    </source>
</evidence>
<dbReference type="PANTHER" id="PTHR30055:SF234">
    <property type="entry name" value="HTH-TYPE TRANSCRIPTIONAL REGULATOR BETI"/>
    <property type="match status" value="1"/>
</dbReference>
<dbReference type="EMBL" id="BNJK01000001">
    <property type="protein sequence ID" value="GHO96864.1"/>
    <property type="molecule type" value="Genomic_DNA"/>
</dbReference>
<feature type="domain" description="HTH tetR-type" evidence="6">
    <location>
        <begin position="13"/>
        <end position="73"/>
    </location>
</feature>
<evidence type="ECO:0000256" key="2">
    <source>
        <dbReference type="ARBA" id="ARBA00023015"/>
    </source>
</evidence>
<evidence type="ECO:0000259" key="6">
    <source>
        <dbReference type="PROSITE" id="PS50977"/>
    </source>
</evidence>
<evidence type="ECO:0000256" key="1">
    <source>
        <dbReference type="ARBA" id="ARBA00022491"/>
    </source>
</evidence>
<dbReference type="GO" id="GO:0000976">
    <property type="term" value="F:transcription cis-regulatory region binding"/>
    <property type="evidence" value="ECO:0007669"/>
    <property type="project" value="TreeGrafter"/>
</dbReference>
<keyword evidence="8" id="KW-1185">Reference proteome</keyword>
<dbReference type="RefSeq" id="WP_220207457.1">
    <property type="nucleotide sequence ID" value="NZ_BNJK01000001.1"/>
</dbReference>
<dbReference type="SUPFAM" id="SSF48498">
    <property type="entry name" value="Tetracyclin repressor-like, C-terminal domain"/>
    <property type="match status" value="1"/>
</dbReference>
<dbReference type="PROSITE" id="PS50977">
    <property type="entry name" value="HTH_TETR_2"/>
    <property type="match status" value="1"/>
</dbReference>
<dbReference type="PANTHER" id="PTHR30055">
    <property type="entry name" value="HTH-TYPE TRANSCRIPTIONAL REGULATOR RUTR"/>
    <property type="match status" value="1"/>
</dbReference>
<dbReference type="InterPro" id="IPR036271">
    <property type="entry name" value="Tet_transcr_reg_TetR-rel_C_sf"/>
</dbReference>
<dbReference type="InterPro" id="IPR009057">
    <property type="entry name" value="Homeodomain-like_sf"/>
</dbReference>
<dbReference type="Gene3D" id="1.10.357.10">
    <property type="entry name" value="Tetracycline Repressor, domain 2"/>
    <property type="match status" value="1"/>
</dbReference>
<evidence type="ECO:0000256" key="5">
    <source>
        <dbReference type="PROSITE-ProRule" id="PRU00335"/>
    </source>
</evidence>
<keyword evidence="1" id="KW-0678">Repressor</keyword>
<feature type="DNA-binding region" description="H-T-H motif" evidence="5">
    <location>
        <begin position="36"/>
        <end position="55"/>
    </location>
</feature>
<dbReference type="PRINTS" id="PR00455">
    <property type="entry name" value="HTHTETR"/>
</dbReference>
<proteinExistence type="predicted"/>
<dbReference type="InterPro" id="IPR001647">
    <property type="entry name" value="HTH_TetR"/>
</dbReference>
<evidence type="ECO:0000256" key="3">
    <source>
        <dbReference type="ARBA" id="ARBA00023125"/>
    </source>
</evidence>
<keyword evidence="3 5" id="KW-0238">DNA-binding</keyword>
<keyword evidence="4" id="KW-0804">Transcription</keyword>
<evidence type="ECO:0000313" key="8">
    <source>
        <dbReference type="Proteomes" id="UP000597444"/>
    </source>
</evidence>
<name>A0A8J3N384_9CHLR</name>
<protein>
    <recommendedName>
        <fullName evidence="6">HTH tetR-type domain-containing protein</fullName>
    </recommendedName>
</protein>